<evidence type="ECO:0000256" key="4">
    <source>
        <dbReference type="ARBA" id="ARBA00023157"/>
    </source>
</evidence>
<dbReference type="Pfam" id="PF02837">
    <property type="entry name" value="Glyco_hydro_2_N"/>
    <property type="match status" value="1"/>
</dbReference>
<dbReference type="Pfam" id="PF02836">
    <property type="entry name" value="Glyco_hydro_2_C"/>
    <property type="match status" value="1"/>
</dbReference>
<dbReference type="InterPro" id="IPR023232">
    <property type="entry name" value="Glyco_hydro_2_AS"/>
</dbReference>
<dbReference type="InterPro" id="IPR006558">
    <property type="entry name" value="LamG-like"/>
</dbReference>
<evidence type="ECO:0000256" key="3">
    <source>
        <dbReference type="ARBA" id="ARBA00022801"/>
    </source>
</evidence>
<dbReference type="OrthoDB" id="9762066at2"/>
<keyword evidence="10" id="KW-1185">Reference proteome</keyword>
<evidence type="ECO:0000259" key="8">
    <source>
        <dbReference type="SMART" id="SM00560"/>
    </source>
</evidence>
<gene>
    <name evidence="9" type="ORF">F8566_14145</name>
</gene>
<sequence>MRLDPHREGAHPVHRSHLATVGLAALVAAALAPTARAAQAPTQLTTPWTDQVSPSNALPDYPRPQLTRDRWRNLNGTWQFAEATPGQAPPIGTKLGERVLVPYPVESLLSGIRRHVDHMWYRRTFTVPPSWRGDRLLLHFQAVDYQAAVYVNGTRVATHTGGYDAFSADITGALRGTGPQELIVGVTDTTDIDSQAVGKQRKPGDGIFYTPSSGIWQTVWMEPVAPAHVQRLETTPDLASGTLRLTARATGGSSVEAIAYAGRREVGRVSGAPGKQLHVPVPRARLWTPDDPYLYTLRVRLREGARVVDEIGSYFGMRSIAKGPGTDGKVRMLLNGKPVMHVGTLDQGFWPDGLHTAPTDAALRFDLDAHKRLGFNMVRKHIKVEPDRWYYWADRLGLLVWQDMPATFAGHDPPAAVKTQYETEMRAMVDQLRNHPSIVMWVPFNEGWGEYEPRRIADTVKSWDPSRLVNANSGVNCCDSLPDGGEGDIYDDHTYVGPGAPAPSTQRAVVDGEYGGLGLRVDGHMYDPERGFAYEMTPDSATLTRRFTELQDRMLTVKQRCAVSGSVYTQISDVENELNGLYTYDRRVLKMDAATVRAANRKLITSTGGEIPPLLPGSPNAVSVYPFNEGTGSTTEDTAGDHDATLINDPTWTTGHSGSALQFNGTNQYADTGAAILDTTGNYTVAAWVKLDRLGSFATAVSQDGGTNSAFFLQYSGADNRFAFSFAGLRALAPTAPEPNRWYHLTGVRDAANGTLTLYVDGQKTATASACLGDPSTGHTVIGRAQYGGNEVDFWPGTLDEIRLYDRALSPTEVEILYKSAR</sequence>
<feature type="region of interest" description="Disordered" evidence="6">
    <location>
        <begin position="37"/>
        <end position="64"/>
    </location>
</feature>
<evidence type="ECO:0000256" key="5">
    <source>
        <dbReference type="ARBA" id="ARBA00023295"/>
    </source>
</evidence>
<evidence type="ECO:0000256" key="2">
    <source>
        <dbReference type="ARBA" id="ARBA00022729"/>
    </source>
</evidence>
<dbReference type="GO" id="GO:0005975">
    <property type="term" value="P:carbohydrate metabolic process"/>
    <property type="evidence" value="ECO:0007669"/>
    <property type="project" value="InterPro"/>
</dbReference>
<dbReference type="SMART" id="SM00560">
    <property type="entry name" value="LamGL"/>
    <property type="match status" value="1"/>
</dbReference>
<evidence type="ECO:0000313" key="9">
    <source>
        <dbReference type="EMBL" id="KAB2348896.1"/>
    </source>
</evidence>
<evidence type="ECO:0000256" key="7">
    <source>
        <dbReference type="SAM" id="SignalP"/>
    </source>
</evidence>
<dbReference type="Pfam" id="PF13385">
    <property type="entry name" value="Laminin_G_3"/>
    <property type="match status" value="1"/>
</dbReference>
<dbReference type="SUPFAM" id="SSF49303">
    <property type="entry name" value="beta-Galactosidase/glucuronidase domain"/>
    <property type="match status" value="1"/>
</dbReference>
<dbReference type="Gene3D" id="2.60.120.260">
    <property type="entry name" value="Galactose-binding domain-like"/>
    <property type="match status" value="1"/>
</dbReference>
<dbReference type="InterPro" id="IPR006102">
    <property type="entry name" value="Ig-like_GH2"/>
</dbReference>
<reference evidence="9 10" key="1">
    <citation type="submission" date="2019-09" db="EMBL/GenBank/DDBJ databases">
        <title>Actinomadura physcomitrii sp. nov., a novel actinomycete isolated from moss [Physcomitrium sphaericum (Ludw) Fuernr].</title>
        <authorList>
            <person name="Zhuang X."/>
            <person name="Liu C."/>
        </authorList>
    </citation>
    <scope>NUCLEOTIDE SEQUENCE [LARGE SCALE GENOMIC DNA]</scope>
    <source>
        <strain evidence="9 10">HMC1</strain>
    </source>
</reference>
<dbReference type="SUPFAM" id="SSF49899">
    <property type="entry name" value="Concanavalin A-like lectins/glucanases"/>
    <property type="match status" value="1"/>
</dbReference>
<feature type="signal peptide" evidence="7">
    <location>
        <begin position="1"/>
        <end position="37"/>
    </location>
</feature>
<dbReference type="PANTHER" id="PTHR42732">
    <property type="entry name" value="BETA-GALACTOSIDASE"/>
    <property type="match status" value="1"/>
</dbReference>
<keyword evidence="5" id="KW-0326">Glycosidase</keyword>
<feature type="chain" id="PRO_5026013567" evidence="7">
    <location>
        <begin position="38"/>
        <end position="822"/>
    </location>
</feature>
<evidence type="ECO:0000256" key="6">
    <source>
        <dbReference type="SAM" id="MobiDB-lite"/>
    </source>
</evidence>
<organism evidence="9 10">
    <name type="scientific">Actinomadura rudentiformis</name>
    <dbReference type="NCBI Taxonomy" id="359158"/>
    <lineage>
        <taxon>Bacteria</taxon>
        <taxon>Bacillati</taxon>
        <taxon>Actinomycetota</taxon>
        <taxon>Actinomycetes</taxon>
        <taxon>Streptosporangiales</taxon>
        <taxon>Thermomonosporaceae</taxon>
        <taxon>Actinomadura</taxon>
    </lineage>
</organism>
<dbReference type="InterPro" id="IPR008979">
    <property type="entry name" value="Galactose-bd-like_sf"/>
</dbReference>
<dbReference type="GO" id="GO:0004553">
    <property type="term" value="F:hydrolase activity, hydrolyzing O-glycosyl compounds"/>
    <property type="evidence" value="ECO:0007669"/>
    <property type="project" value="InterPro"/>
</dbReference>
<dbReference type="InterPro" id="IPR013783">
    <property type="entry name" value="Ig-like_fold"/>
</dbReference>
<dbReference type="AlphaFoldDB" id="A0A6H9YVV0"/>
<comment type="caution">
    <text evidence="9">The sequence shown here is derived from an EMBL/GenBank/DDBJ whole genome shotgun (WGS) entry which is preliminary data.</text>
</comment>
<dbReference type="SUPFAM" id="SSF49785">
    <property type="entry name" value="Galactose-binding domain-like"/>
    <property type="match status" value="1"/>
</dbReference>
<name>A0A6H9YVV0_9ACTN</name>
<dbReference type="InterPro" id="IPR013320">
    <property type="entry name" value="ConA-like_dom_sf"/>
</dbReference>
<dbReference type="PANTHER" id="PTHR42732:SF2">
    <property type="entry name" value="BETA-MANNOSIDASE"/>
    <property type="match status" value="1"/>
</dbReference>
<feature type="compositionally biased region" description="Low complexity" evidence="6">
    <location>
        <begin position="37"/>
        <end position="46"/>
    </location>
</feature>
<keyword evidence="2 7" id="KW-0732">Signal</keyword>
<dbReference type="InterPro" id="IPR036156">
    <property type="entry name" value="Beta-gal/glucu_dom_sf"/>
</dbReference>
<dbReference type="Gene3D" id="2.60.40.10">
    <property type="entry name" value="Immunoglobulins"/>
    <property type="match status" value="1"/>
</dbReference>
<proteinExistence type="inferred from homology"/>
<protein>
    <submittedName>
        <fullName evidence="9">Glycoside hydrolase family 2</fullName>
    </submittedName>
</protein>
<dbReference type="SUPFAM" id="SSF51445">
    <property type="entry name" value="(Trans)glycosidases"/>
    <property type="match status" value="1"/>
</dbReference>
<dbReference type="InterPro" id="IPR017853">
    <property type="entry name" value="GH"/>
</dbReference>
<keyword evidence="4" id="KW-1015">Disulfide bond</keyword>
<evidence type="ECO:0000256" key="1">
    <source>
        <dbReference type="ARBA" id="ARBA00007401"/>
    </source>
</evidence>
<keyword evidence="3 9" id="KW-0378">Hydrolase</keyword>
<dbReference type="InterPro" id="IPR051913">
    <property type="entry name" value="GH2_Domain-Containing"/>
</dbReference>
<comment type="similarity">
    <text evidence="1">Belongs to the glycosyl hydrolase 2 family.</text>
</comment>
<dbReference type="Gene3D" id="2.60.120.200">
    <property type="match status" value="1"/>
</dbReference>
<evidence type="ECO:0000313" key="10">
    <source>
        <dbReference type="Proteomes" id="UP000468735"/>
    </source>
</evidence>
<dbReference type="InterPro" id="IPR006104">
    <property type="entry name" value="Glyco_hydro_2_N"/>
</dbReference>
<feature type="domain" description="LamG-like jellyroll fold" evidence="8">
    <location>
        <begin position="681"/>
        <end position="812"/>
    </location>
</feature>
<dbReference type="PROSITE" id="PS00608">
    <property type="entry name" value="GLYCOSYL_HYDROL_F2_2"/>
    <property type="match status" value="1"/>
</dbReference>
<dbReference type="EMBL" id="WBMT01000006">
    <property type="protein sequence ID" value="KAB2348896.1"/>
    <property type="molecule type" value="Genomic_DNA"/>
</dbReference>
<dbReference type="Pfam" id="PF00703">
    <property type="entry name" value="Glyco_hydro_2"/>
    <property type="match status" value="1"/>
</dbReference>
<dbReference type="Proteomes" id="UP000468735">
    <property type="component" value="Unassembled WGS sequence"/>
</dbReference>
<dbReference type="Gene3D" id="3.20.20.80">
    <property type="entry name" value="Glycosidases"/>
    <property type="match status" value="1"/>
</dbReference>
<accession>A0A6H9YVV0</accession>
<feature type="compositionally biased region" description="Polar residues" evidence="6">
    <location>
        <begin position="47"/>
        <end position="56"/>
    </location>
</feature>
<dbReference type="InterPro" id="IPR006103">
    <property type="entry name" value="Glyco_hydro_2_cat"/>
</dbReference>